<protein>
    <submittedName>
        <fullName evidence="2">Thioredoxin domain-containing protein</fullName>
    </submittedName>
</protein>
<dbReference type="OrthoDB" id="9762614at2"/>
<dbReference type="PANTHER" id="PTHR42899">
    <property type="entry name" value="SPERMATOGENESIS-ASSOCIATED PROTEIN 20"/>
    <property type="match status" value="1"/>
</dbReference>
<comment type="caution">
    <text evidence="2">The sequence shown here is derived from an EMBL/GenBank/DDBJ whole genome shotgun (WGS) entry which is preliminary data.</text>
</comment>
<keyword evidence="3" id="KW-1185">Reference proteome</keyword>
<name>A0A3P1AXW8_9FLAO</name>
<sequence length="660" mass="76817">MRNQLINSYSPYLLQHAENPVHWQPWSTENIQEAKSKNKLLIISIGYAACHWCHVMEKECFEDEEVATVMNAYFSSFKIDREELPAVDAYYMQALQIMTKQGGWPLNIVALPNGLPVWGATYVSKNQWIDILQQLNKLFEEDPDKMYDYADKLQNGIALANDTLQIYPKEIIDLNLEPLLDNWKKSFDLELGGYQRAPKFMMPTNLNFLYQYGLINKDTFLTNYVQLTLTKMAYGGLFDAVEGGFSRYSVDHKWHIPHFEKMLYDNAQLLVTYTNAYIATKNELFKEVVQKTVRFILNNWQDTSGGFYTAYDADSLNSNNKLEEGAYYFWTKAELEQLISKDEWQVFADLFSINSDGFWEESNSYVLFQKDDLKAIAKKYDLEVENLHKLKKKWENTLLKNRAQRKKPLLDDKIIISWNAQLLSGFLSAYKIIPTKELNQAIENLTSFLQYKALKNDNLGHVFKNDAIYIDGNLEDYAFTIKAFLELFNTTQKIEHLKFAQELTYQAVDLFFDNSQGFFKSSEKETIGTVFEIEDNVIPSANAVMARNLFYIGFLYNNNHFLETAQQMTQRVLGQINYASAYSEWLTNNLILKDDFEYIVVKDVSKDELAIINQQNTFKIVLSSSLNIPILADYKNQNKKFQVCNRNSCRLQTDQIEHLL</sequence>
<dbReference type="SUPFAM" id="SSF52833">
    <property type="entry name" value="Thioredoxin-like"/>
    <property type="match status" value="1"/>
</dbReference>
<evidence type="ECO:0000259" key="1">
    <source>
        <dbReference type="Pfam" id="PF03190"/>
    </source>
</evidence>
<dbReference type="InterPro" id="IPR004879">
    <property type="entry name" value="Ssp411-like_TRX"/>
</dbReference>
<dbReference type="Proteomes" id="UP000268372">
    <property type="component" value="Unassembled WGS sequence"/>
</dbReference>
<reference evidence="2 3" key="1">
    <citation type="submission" date="2018-11" db="EMBL/GenBank/DDBJ databases">
        <title>Flavobacterium sp. nov., YIM 102796 draft genome.</title>
        <authorList>
            <person name="Li G."/>
            <person name="Jiang Y."/>
        </authorList>
    </citation>
    <scope>NUCLEOTIDE SEQUENCE [LARGE SCALE GENOMIC DNA]</scope>
    <source>
        <strain evidence="2 3">YIM 102796</strain>
    </source>
</reference>
<dbReference type="InterPro" id="IPR036249">
    <property type="entry name" value="Thioredoxin-like_sf"/>
</dbReference>
<proteinExistence type="predicted"/>
<dbReference type="InterPro" id="IPR012341">
    <property type="entry name" value="6hp_glycosidase-like_sf"/>
</dbReference>
<dbReference type="InterPro" id="IPR008928">
    <property type="entry name" value="6-hairpin_glycosidase_sf"/>
</dbReference>
<dbReference type="AlphaFoldDB" id="A0A3P1AXW8"/>
<gene>
    <name evidence="2" type="ORF">EG242_10070</name>
</gene>
<dbReference type="PIRSF" id="PIRSF006402">
    <property type="entry name" value="UCP006402_thioredoxin"/>
    <property type="match status" value="1"/>
</dbReference>
<dbReference type="RefSeq" id="WP_124899755.1">
    <property type="nucleotide sequence ID" value="NZ_RQTJ01000021.1"/>
</dbReference>
<dbReference type="SUPFAM" id="SSF48208">
    <property type="entry name" value="Six-hairpin glycosidases"/>
    <property type="match status" value="1"/>
</dbReference>
<accession>A0A3P1AXW8</accession>
<dbReference type="PANTHER" id="PTHR42899:SF1">
    <property type="entry name" value="SPERMATOGENESIS-ASSOCIATED PROTEIN 20"/>
    <property type="match status" value="1"/>
</dbReference>
<dbReference type="Gene3D" id="3.40.30.10">
    <property type="entry name" value="Glutaredoxin"/>
    <property type="match status" value="1"/>
</dbReference>
<dbReference type="Gene3D" id="1.50.10.10">
    <property type="match status" value="1"/>
</dbReference>
<dbReference type="Pfam" id="PF03190">
    <property type="entry name" value="Thioredox_DsbH"/>
    <property type="match status" value="1"/>
</dbReference>
<dbReference type="GO" id="GO:0005975">
    <property type="term" value="P:carbohydrate metabolic process"/>
    <property type="evidence" value="ECO:0007669"/>
    <property type="project" value="InterPro"/>
</dbReference>
<feature type="domain" description="Spermatogenesis-associated protein 20-like TRX" evidence="1">
    <location>
        <begin position="3"/>
        <end position="155"/>
    </location>
</feature>
<evidence type="ECO:0000313" key="2">
    <source>
        <dbReference type="EMBL" id="RRA93814.1"/>
    </source>
</evidence>
<dbReference type="EMBL" id="RQTJ01000021">
    <property type="protein sequence ID" value="RRA93814.1"/>
    <property type="molecule type" value="Genomic_DNA"/>
</dbReference>
<evidence type="ECO:0000313" key="3">
    <source>
        <dbReference type="Proteomes" id="UP000268372"/>
    </source>
</evidence>
<dbReference type="InterPro" id="IPR024705">
    <property type="entry name" value="Ssp411"/>
</dbReference>
<organism evidence="2 3">
    <name type="scientific">Paenimyroides viscosum</name>
    <dbReference type="NCBI Taxonomy" id="2488729"/>
    <lineage>
        <taxon>Bacteria</taxon>
        <taxon>Pseudomonadati</taxon>
        <taxon>Bacteroidota</taxon>
        <taxon>Flavobacteriia</taxon>
        <taxon>Flavobacteriales</taxon>
        <taxon>Flavobacteriaceae</taxon>
        <taxon>Paenimyroides</taxon>
    </lineage>
</organism>